<proteinExistence type="predicted"/>
<dbReference type="AlphaFoldDB" id="A0A8I2YS08"/>
<protein>
    <submittedName>
        <fullName evidence="1">Mitochondrial protein</fullName>
    </submittedName>
</protein>
<dbReference type="SUPFAM" id="SSF51735">
    <property type="entry name" value="NAD(P)-binding Rossmann-fold domains"/>
    <property type="match status" value="1"/>
</dbReference>
<dbReference type="EMBL" id="JAGFBS010000012">
    <property type="protein sequence ID" value="KAG6376352.1"/>
    <property type="molecule type" value="Genomic_DNA"/>
</dbReference>
<comment type="caution">
    <text evidence="1">The sequence shown here is derived from an EMBL/GenBank/DDBJ whole genome shotgun (WGS) entry which is preliminary data.</text>
</comment>
<dbReference type="GO" id="GO:0005739">
    <property type="term" value="C:mitochondrion"/>
    <property type="evidence" value="ECO:0007669"/>
    <property type="project" value="TreeGrafter"/>
</dbReference>
<evidence type="ECO:0000313" key="2">
    <source>
        <dbReference type="Proteomes" id="UP000683000"/>
    </source>
</evidence>
<dbReference type="Gene3D" id="3.40.50.720">
    <property type="entry name" value="NAD(P)-binding Rossmann-like Domain"/>
    <property type="match status" value="1"/>
</dbReference>
<dbReference type="GO" id="GO:0044877">
    <property type="term" value="F:protein-containing complex binding"/>
    <property type="evidence" value="ECO:0007669"/>
    <property type="project" value="TreeGrafter"/>
</dbReference>
<dbReference type="Proteomes" id="UP000683000">
    <property type="component" value="Unassembled WGS sequence"/>
</dbReference>
<name>A0A8I2YS08_9AGAM</name>
<dbReference type="PANTHER" id="PTHR12126">
    <property type="entry name" value="NADH-UBIQUINONE OXIDOREDUCTASE 39 KDA SUBUNIT-RELATED"/>
    <property type="match status" value="1"/>
</dbReference>
<keyword evidence="2" id="KW-1185">Reference proteome</keyword>
<sequence>MEPLARKILISPPSGSAVCKAALARGIQVTSISSSGKPYKTPKGHTPAWVANVRVIMHPMHMLTCHCCQVDWRKADALLPETYSDILPRVGAVVHTLGTLLEDGKYKSALAHGDVIGLVGGIAGGGANPLRGPQSSSYQVMNRDSALRVCEAFKSSKPDPEVAHVRPFIYISAEDIFRPLIPARYIETKREAEQRINQLLGDHPNHRSVFVRPSLVYHAHHRPLTSPLAALIDLSASIHASVPKGLPTPSSLLRAVAHAFPSSHGSPLSSPLHSIANALSIPPIHVDHVAEAICLALDPTKDVRGVLGVKEMRELIGWSEKGYGPRLGRA</sequence>
<reference evidence="1" key="1">
    <citation type="submission" date="2021-03" db="EMBL/GenBank/DDBJ databases">
        <title>Evolutionary innovations through gain and loss of genes in the ectomycorrhizal Boletales.</title>
        <authorList>
            <person name="Wu G."/>
            <person name="Miyauchi S."/>
            <person name="Morin E."/>
            <person name="Yang Z.-L."/>
            <person name="Xu J."/>
            <person name="Martin F.M."/>
        </authorList>
    </citation>
    <scope>NUCLEOTIDE SEQUENCE</scope>
    <source>
        <strain evidence="1">BR01</strain>
    </source>
</reference>
<dbReference type="PANTHER" id="PTHR12126:SF16">
    <property type="entry name" value="MIOREX COMPLEX COMPONENT 2"/>
    <property type="match status" value="1"/>
</dbReference>
<accession>A0A8I2YS08</accession>
<dbReference type="InterPro" id="IPR051207">
    <property type="entry name" value="ComplexI_NDUFA9_subunit"/>
</dbReference>
<dbReference type="OrthoDB" id="276721at2759"/>
<evidence type="ECO:0000313" key="1">
    <source>
        <dbReference type="EMBL" id="KAG6376352.1"/>
    </source>
</evidence>
<organism evidence="1 2">
    <name type="scientific">Boletus reticuloceps</name>
    <dbReference type="NCBI Taxonomy" id="495285"/>
    <lineage>
        <taxon>Eukaryota</taxon>
        <taxon>Fungi</taxon>
        <taxon>Dikarya</taxon>
        <taxon>Basidiomycota</taxon>
        <taxon>Agaricomycotina</taxon>
        <taxon>Agaricomycetes</taxon>
        <taxon>Agaricomycetidae</taxon>
        <taxon>Boletales</taxon>
        <taxon>Boletineae</taxon>
        <taxon>Boletaceae</taxon>
        <taxon>Boletoideae</taxon>
        <taxon>Boletus</taxon>
    </lineage>
</organism>
<gene>
    <name evidence="1" type="ORF">JVT61DRAFT_2335</name>
</gene>
<dbReference type="InterPro" id="IPR036291">
    <property type="entry name" value="NAD(P)-bd_dom_sf"/>
</dbReference>